<gene>
    <name evidence="11" type="ORF">TGEB3V08_LOCUS6777</name>
</gene>
<dbReference type="InterPro" id="IPR011527">
    <property type="entry name" value="ABC1_TM_dom"/>
</dbReference>
<dbReference type="PROSITE" id="PS50929">
    <property type="entry name" value="ABC_TM1F"/>
    <property type="match status" value="1"/>
</dbReference>
<feature type="domain" description="ABC transporter" evidence="9">
    <location>
        <begin position="822"/>
        <end position="1037"/>
    </location>
</feature>
<dbReference type="SUPFAM" id="SSF52540">
    <property type="entry name" value="P-loop containing nucleoside triphosphate hydrolases"/>
    <property type="match status" value="1"/>
</dbReference>
<reference evidence="11" key="1">
    <citation type="submission" date="2020-11" db="EMBL/GenBank/DDBJ databases">
        <authorList>
            <person name="Tran Van P."/>
        </authorList>
    </citation>
    <scope>NUCLEOTIDE SEQUENCE</scope>
</reference>
<keyword evidence="5 7" id="KW-1133">Transmembrane helix</keyword>
<dbReference type="Pfam" id="PF16984">
    <property type="entry name" value="Grp7_allergen"/>
    <property type="match status" value="1"/>
</dbReference>
<dbReference type="InterPro" id="IPR017871">
    <property type="entry name" value="ABC_transporter-like_CS"/>
</dbReference>
<dbReference type="GO" id="GO:0140359">
    <property type="term" value="F:ABC-type transporter activity"/>
    <property type="evidence" value="ECO:0007669"/>
    <property type="project" value="InterPro"/>
</dbReference>
<dbReference type="Gene3D" id="1.20.1560.10">
    <property type="entry name" value="ABC transporter type 1, transmembrane domain"/>
    <property type="match status" value="1"/>
</dbReference>
<evidence type="ECO:0000256" key="2">
    <source>
        <dbReference type="ARBA" id="ARBA00022692"/>
    </source>
</evidence>
<feature type="signal peptide" evidence="8">
    <location>
        <begin position="1"/>
        <end position="19"/>
    </location>
</feature>
<dbReference type="InterPro" id="IPR020234">
    <property type="entry name" value="Mite_allergen_group-7"/>
</dbReference>
<feature type="transmembrane region" description="Helical" evidence="7">
    <location>
        <begin position="514"/>
        <end position="540"/>
    </location>
</feature>
<feature type="transmembrane region" description="Helical" evidence="7">
    <location>
        <begin position="740"/>
        <end position="764"/>
    </location>
</feature>
<keyword evidence="3" id="KW-0547">Nucleotide-binding</keyword>
<dbReference type="GO" id="GO:0016020">
    <property type="term" value="C:membrane"/>
    <property type="evidence" value="ECO:0007669"/>
    <property type="project" value="UniProtKB-SubCell"/>
</dbReference>
<evidence type="ECO:0000256" key="7">
    <source>
        <dbReference type="SAM" id="Phobius"/>
    </source>
</evidence>
<dbReference type="Gene3D" id="3.15.10.50">
    <property type="match status" value="1"/>
</dbReference>
<dbReference type="EMBL" id="OE841852">
    <property type="protein sequence ID" value="CAD7597480.1"/>
    <property type="molecule type" value="Genomic_DNA"/>
</dbReference>
<dbReference type="AlphaFoldDB" id="A0A7R9K1K1"/>
<accession>A0A7R9K1K1</accession>
<evidence type="ECO:0000256" key="4">
    <source>
        <dbReference type="ARBA" id="ARBA00022840"/>
    </source>
</evidence>
<keyword evidence="1" id="KW-0813">Transport</keyword>
<dbReference type="Gene3D" id="3.40.50.300">
    <property type="entry name" value="P-loop containing nucleotide triphosphate hydrolases"/>
    <property type="match status" value="1"/>
</dbReference>
<dbReference type="InterPro" id="IPR038602">
    <property type="entry name" value="Mite_allergen_7_sf"/>
</dbReference>
<evidence type="ECO:0000256" key="1">
    <source>
        <dbReference type="ARBA" id="ARBA00022448"/>
    </source>
</evidence>
<protein>
    <submittedName>
        <fullName evidence="11">Uncharacterized protein</fullName>
    </submittedName>
</protein>
<dbReference type="PROSITE" id="PS50893">
    <property type="entry name" value="ABC_TRANSPORTER_2"/>
    <property type="match status" value="1"/>
</dbReference>
<evidence type="ECO:0000256" key="8">
    <source>
        <dbReference type="SAM" id="SignalP"/>
    </source>
</evidence>
<feature type="chain" id="PRO_5030641254" evidence="8">
    <location>
        <begin position="20"/>
        <end position="1037"/>
    </location>
</feature>
<dbReference type="GO" id="GO:0016887">
    <property type="term" value="F:ATP hydrolysis activity"/>
    <property type="evidence" value="ECO:0007669"/>
    <property type="project" value="InterPro"/>
</dbReference>
<keyword evidence="8" id="KW-0732">Signal</keyword>
<dbReference type="SUPFAM" id="SSF90123">
    <property type="entry name" value="ABC transporter transmembrane region"/>
    <property type="match status" value="1"/>
</dbReference>
<sequence>MAIVPLILVIFLTCQMVKAEDIPWMSNNVDVAPASAMNPFQVLSIDEELKAGARNAEQVLRNKMDRHLLSSNYKESINTPLNDISFKFNNIASIKMYHLQIKVGIRPDNLLVVPDLRLLNIRFQFYRYKVVITGNYKIYNSGDMFGNLSASSKGSINVTNYGVQGSGVAGLLLVGDSFVVHDSTIDSLLIDDMIIEKSYKHFNGLVTYDRFQNEAFESYLKEVIHDESSRRIKYHVNGLLNESLSAIKVNTLFQSQHVANSYHNYSWFVVPYFNKILDDILGHLNHMIYTKGFDTYHVPDINQTFIRKESILKLTGSFKAQNGTFRNASTLYRTTDSILAGNGSLFQLSSGIGFREFNVTYNHYLAKFEGVKSSGKISAHIRNTSLILKLSLRVVGEECYPSLDKAHVDDFDGLSIEASGPKTVDWLIKIISNWAFGKYKEKIVKEIDDLLHDRARFQRDLEEEDLFVPLKEHESAHLGNKFERIWDDECRRAHFKLKDPSLVRAIIRCFGAKFMMYGALLALVEILLRLNQPIFLGYLIRYFTQQNMSEEEINNFVLIYFLKSLKISLAALGDTTVGQVVNLLSNDVNRFDMAIVFLHYLWIGPLEILIITYLLWNDMRWSAIFGAIIMLLFIPMQGVGKRSARVFRQRESRWNRRMFRQRESRWNMRKYRQPCLGMLTASLRMKTAGRTDERVRQMNEIISGIEVIKMYAWETPFAQLVETARKLEIKSIRASSYIRGVSLSFVMFTTRVAIFICVLSYVLMGNPITAEKTMTVFFPQGVAQFAEVSVSVQRLETFLLAEETRVKRPTSVNVNLIHLNAMKGLSIFNASATWVNNLAEPTLKEISLSVEPNKLIAVIGPVGAGKTSLLHMMLGELPVTSGYISVNGLMSFASQEPWLFAGSVRQNILFGQQFDRERYFEVVKVCSLQRDFTLLPYGDKTIVGDKGISLSGGQRARINLARLSCHNPMIHSELEWCDQSPYNHVVRANTCYQLLVGKTIPSSPDRDSNLNLPSLAVELNTTSALANYATEAGFFTK</sequence>
<name>A0A7R9K1K1_TIMGE</name>
<dbReference type="Pfam" id="PF00664">
    <property type="entry name" value="ABC_membrane"/>
    <property type="match status" value="2"/>
</dbReference>
<dbReference type="InterPro" id="IPR027417">
    <property type="entry name" value="P-loop_NTPase"/>
</dbReference>
<feature type="transmembrane region" description="Helical" evidence="7">
    <location>
        <begin position="621"/>
        <end position="640"/>
    </location>
</feature>
<feature type="transmembrane region" description="Helical" evidence="7">
    <location>
        <begin position="594"/>
        <end position="615"/>
    </location>
</feature>
<dbReference type="PANTHER" id="PTHR24223">
    <property type="entry name" value="ATP-BINDING CASSETTE SUB-FAMILY C"/>
    <property type="match status" value="1"/>
</dbReference>
<dbReference type="PANTHER" id="PTHR24223:SF448">
    <property type="entry name" value="FI20146P1-RELATED"/>
    <property type="match status" value="1"/>
</dbReference>
<evidence type="ECO:0000259" key="10">
    <source>
        <dbReference type="PROSITE" id="PS50929"/>
    </source>
</evidence>
<dbReference type="GO" id="GO:0005524">
    <property type="term" value="F:ATP binding"/>
    <property type="evidence" value="ECO:0007669"/>
    <property type="project" value="UniProtKB-KW"/>
</dbReference>
<feature type="domain" description="ABC transmembrane type-1" evidence="10">
    <location>
        <begin position="535"/>
        <end position="778"/>
    </location>
</feature>
<evidence type="ECO:0000256" key="6">
    <source>
        <dbReference type="ARBA" id="ARBA00023136"/>
    </source>
</evidence>
<dbReference type="InterPro" id="IPR050173">
    <property type="entry name" value="ABC_transporter_C-like"/>
</dbReference>
<dbReference type="InterPro" id="IPR036640">
    <property type="entry name" value="ABC1_TM_sf"/>
</dbReference>
<evidence type="ECO:0000259" key="9">
    <source>
        <dbReference type="PROSITE" id="PS50893"/>
    </source>
</evidence>
<keyword evidence="2 7" id="KW-0812">Transmembrane</keyword>
<keyword evidence="4" id="KW-0067">ATP-binding</keyword>
<organism evidence="11">
    <name type="scientific">Timema genevievae</name>
    <name type="common">Walking stick</name>
    <dbReference type="NCBI Taxonomy" id="629358"/>
    <lineage>
        <taxon>Eukaryota</taxon>
        <taxon>Metazoa</taxon>
        <taxon>Ecdysozoa</taxon>
        <taxon>Arthropoda</taxon>
        <taxon>Hexapoda</taxon>
        <taxon>Insecta</taxon>
        <taxon>Pterygota</taxon>
        <taxon>Neoptera</taxon>
        <taxon>Polyneoptera</taxon>
        <taxon>Phasmatodea</taxon>
        <taxon>Timematodea</taxon>
        <taxon>Timematoidea</taxon>
        <taxon>Timematidae</taxon>
        <taxon>Timema</taxon>
    </lineage>
</organism>
<dbReference type="PROSITE" id="PS00211">
    <property type="entry name" value="ABC_TRANSPORTER_1"/>
    <property type="match status" value="1"/>
</dbReference>
<evidence type="ECO:0000313" key="11">
    <source>
        <dbReference type="EMBL" id="CAD7597480.1"/>
    </source>
</evidence>
<proteinExistence type="predicted"/>
<dbReference type="InterPro" id="IPR003439">
    <property type="entry name" value="ABC_transporter-like_ATP-bd"/>
</dbReference>
<dbReference type="Pfam" id="PF00005">
    <property type="entry name" value="ABC_tran"/>
    <property type="match status" value="1"/>
</dbReference>
<keyword evidence="6 7" id="KW-0472">Membrane</keyword>
<evidence type="ECO:0000256" key="3">
    <source>
        <dbReference type="ARBA" id="ARBA00022741"/>
    </source>
</evidence>
<evidence type="ECO:0000256" key="5">
    <source>
        <dbReference type="ARBA" id="ARBA00022989"/>
    </source>
</evidence>